<protein>
    <recommendedName>
        <fullName evidence="5">Senescence regulator</fullName>
    </recommendedName>
</protein>
<dbReference type="PANTHER" id="PTHR46525:SF2">
    <property type="entry name" value="EMB|CAB72159.1"/>
    <property type="match status" value="1"/>
</dbReference>
<accession>A0A7N0UTH9</accession>
<organism evidence="3 4">
    <name type="scientific">Kalanchoe fedtschenkoi</name>
    <name type="common">Lavender scallops</name>
    <name type="synonym">South American air plant</name>
    <dbReference type="NCBI Taxonomy" id="63787"/>
    <lineage>
        <taxon>Eukaryota</taxon>
        <taxon>Viridiplantae</taxon>
        <taxon>Streptophyta</taxon>
        <taxon>Embryophyta</taxon>
        <taxon>Tracheophyta</taxon>
        <taxon>Spermatophyta</taxon>
        <taxon>Magnoliopsida</taxon>
        <taxon>eudicotyledons</taxon>
        <taxon>Gunneridae</taxon>
        <taxon>Pentapetalae</taxon>
        <taxon>Saxifragales</taxon>
        <taxon>Crassulaceae</taxon>
        <taxon>Kalanchoe</taxon>
    </lineage>
</organism>
<evidence type="ECO:0000313" key="4">
    <source>
        <dbReference type="Proteomes" id="UP000594263"/>
    </source>
</evidence>
<proteinExistence type="inferred from homology"/>
<dbReference type="Pfam" id="PF04520">
    <property type="entry name" value="Senescence_reg"/>
    <property type="match status" value="1"/>
</dbReference>
<dbReference type="InterPro" id="IPR007608">
    <property type="entry name" value="Senescence_reg_S40"/>
</dbReference>
<feature type="compositionally biased region" description="Polar residues" evidence="2">
    <location>
        <begin position="62"/>
        <end position="71"/>
    </location>
</feature>
<evidence type="ECO:0000256" key="1">
    <source>
        <dbReference type="ARBA" id="ARBA00034773"/>
    </source>
</evidence>
<dbReference type="AlphaFoldDB" id="A0A7N0UTH9"/>
<sequence>MANRRNSHLARQKPQRYLSGDGDAHDAVSAPGYGYDHSAASAAAANLFEFDESEVVWHSATDAATLSSSPGNKLVMMRSSSSSKKPSSSKWAAAAGGTSSSVPVNIPDWSKILRSDFYKQMQQSRRHVSDEECNSDDDEEEEEGHRVPPHEFLARKRVATSFSVREGAGRTLKGRDLSRVRDAIWEKIGFQD</sequence>
<name>A0A7N0UTH9_KALFE</name>
<evidence type="ECO:0000256" key="2">
    <source>
        <dbReference type="SAM" id="MobiDB-lite"/>
    </source>
</evidence>
<feature type="region of interest" description="Disordered" evidence="2">
    <location>
        <begin position="62"/>
        <end position="106"/>
    </location>
</feature>
<dbReference type="Gramene" id="Kaladp0081s0338.1.v1.1">
    <property type="protein sequence ID" value="Kaladp0081s0338.1.v1.1.CDS.1"/>
    <property type="gene ID" value="Kaladp0081s0338.v1.1"/>
</dbReference>
<dbReference type="PANTHER" id="PTHR46525">
    <property type="entry name" value="EMB|CAB72159.1"/>
    <property type="match status" value="1"/>
</dbReference>
<dbReference type="GO" id="GO:0010150">
    <property type="term" value="P:leaf senescence"/>
    <property type="evidence" value="ECO:0007669"/>
    <property type="project" value="UniProtKB-ARBA"/>
</dbReference>
<feature type="region of interest" description="Disordered" evidence="2">
    <location>
        <begin position="121"/>
        <end position="152"/>
    </location>
</feature>
<evidence type="ECO:0000313" key="3">
    <source>
        <dbReference type="EnsemblPlants" id="Kaladp0081s0338.1.v1.1.CDS.1"/>
    </source>
</evidence>
<evidence type="ECO:0008006" key="5">
    <source>
        <dbReference type="Google" id="ProtNLM"/>
    </source>
</evidence>
<feature type="compositionally biased region" description="Basic and acidic residues" evidence="2">
    <location>
        <begin position="143"/>
        <end position="152"/>
    </location>
</feature>
<dbReference type="Proteomes" id="UP000594263">
    <property type="component" value="Unplaced"/>
</dbReference>
<comment type="similarity">
    <text evidence="1">Belongs to the senescence regulator S40 family.</text>
</comment>
<feature type="compositionally biased region" description="Acidic residues" evidence="2">
    <location>
        <begin position="131"/>
        <end position="142"/>
    </location>
</feature>
<reference evidence="3" key="1">
    <citation type="submission" date="2021-01" db="UniProtKB">
        <authorList>
            <consortium name="EnsemblPlants"/>
        </authorList>
    </citation>
    <scope>IDENTIFICATION</scope>
</reference>
<feature type="compositionally biased region" description="Low complexity" evidence="2">
    <location>
        <begin position="79"/>
        <end position="101"/>
    </location>
</feature>
<keyword evidence="4" id="KW-1185">Reference proteome</keyword>
<feature type="region of interest" description="Disordered" evidence="2">
    <location>
        <begin position="1"/>
        <end position="35"/>
    </location>
</feature>
<dbReference type="EnsemblPlants" id="Kaladp0081s0338.1.v1.1">
    <property type="protein sequence ID" value="Kaladp0081s0338.1.v1.1.CDS.1"/>
    <property type="gene ID" value="Kaladp0081s0338.v1.1"/>
</dbReference>
<feature type="compositionally biased region" description="Basic residues" evidence="2">
    <location>
        <begin position="1"/>
        <end position="14"/>
    </location>
</feature>